<evidence type="ECO:0000259" key="6">
    <source>
        <dbReference type="Pfam" id="PF25917"/>
    </source>
</evidence>
<evidence type="ECO:0000313" key="7">
    <source>
        <dbReference type="EMBL" id="RCJ35424.1"/>
    </source>
</evidence>
<dbReference type="EMBL" id="LXQD01000153">
    <property type="protein sequence ID" value="RCJ35424.1"/>
    <property type="molecule type" value="Genomic_DNA"/>
</dbReference>
<dbReference type="InterPro" id="IPR050465">
    <property type="entry name" value="UPF0194_transport"/>
</dbReference>
<reference evidence="7" key="1">
    <citation type="submission" date="2016-04" db="EMBL/GenBank/DDBJ databases">
        <authorList>
            <person name="Tabuchi Yagui T.R."/>
        </authorList>
    </citation>
    <scope>NUCLEOTIDE SEQUENCE [LARGE SCALE GENOMIC DNA]</scope>
    <source>
        <strain evidence="7">NIES-26</strain>
    </source>
</reference>
<accession>A0A367RII8</accession>
<evidence type="ECO:0000259" key="5">
    <source>
        <dbReference type="Pfam" id="PF25876"/>
    </source>
</evidence>
<dbReference type="Gene3D" id="2.40.30.170">
    <property type="match status" value="1"/>
</dbReference>
<keyword evidence="8" id="KW-1185">Reference proteome</keyword>
<dbReference type="PRINTS" id="PR01490">
    <property type="entry name" value="RTXTOXIND"/>
</dbReference>
<sequence length="422" mass="45406">MTSPPLVDSPENVPLSEVPQQKRNLYPLIFMLLGLLIAGVGLLIWKFLANPSAEQLRISGRIEGYETDIGAKVAGRIESVAVREGDLVRKGEVLVKLDDAEIQAQLLGAAARVDASQQQEQQARLQINLMESQILETQLSVQQALGDARGRIFQAESSVASTQAQLNQAIAQLEQAKSELKLAQLNRDRFATLVAEGAVPKQQFDQAQTSWETAIATVKSQQAAVDSFRKLVNSAQGQLTQAQSTGLNPSIRNTQLAGLRTQLAQARLKLAAAQADVVNNKAAQQEIKAKIADLNVISPIDGIAISRSVEPGAVVTTGKTLLTVIDPNTIYLRAFIPQGEIGKVSIGQRAKVFLDSAPKQPLEAKIAAVDTQASFTPENIYFQQDRVKQVFGVKISIDKPAGLAKPGMPADAEIDILSTAQK</sequence>
<evidence type="ECO:0000256" key="4">
    <source>
        <dbReference type="SAM" id="Phobius"/>
    </source>
</evidence>
<keyword evidence="4" id="KW-1133">Transmembrane helix</keyword>
<dbReference type="PANTHER" id="PTHR32347:SF23">
    <property type="entry name" value="BLL5650 PROTEIN"/>
    <property type="match status" value="1"/>
</dbReference>
<dbReference type="Gene3D" id="1.10.287.470">
    <property type="entry name" value="Helix hairpin bin"/>
    <property type="match status" value="2"/>
</dbReference>
<comment type="subcellular location">
    <subcellularLocation>
        <location evidence="1">Cell envelope</location>
    </subcellularLocation>
</comment>
<dbReference type="GO" id="GO:0030313">
    <property type="term" value="C:cell envelope"/>
    <property type="evidence" value="ECO:0007669"/>
    <property type="project" value="UniProtKB-SubCell"/>
</dbReference>
<dbReference type="InterPro" id="IPR058625">
    <property type="entry name" value="MdtA-like_BSH"/>
</dbReference>
<feature type="domain" description="Multidrug resistance protein MdtA-like barrel-sandwich hybrid" evidence="6">
    <location>
        <begin position="68"/>
        <end position="325"/>
    </location>
</feature>
<dbReference type="Pfam" id="PF25876">
    <property type="entry name" value="HH_MFP_RND"/>
    <property type="match status" value="1"/>
</dbReference>
<evidence type="ECO:0000256" key="1">
    <source>
        <dbReference type="ARBA" id="ARBA00004196"/>
    </source>
</evidence>
<keyword evidence="2 3" id="KW-0175">Coiled coil</keyword>
<name>A0A367RII8_9NOSO</name>
<proteinExistence type="predicted"/>
<keyword evidence="4" id="KW-0472">Membrane</keyword>
<evidence type="ECO:0000313" key="8">
    <source>
        <dbReference type="Proteomes" id="UP000252107"/>
    </source>
</evidence>
<dbReference type="InterPro" id="IPR058624">
    <property type="entry name" value="MdtA-like_HH"/>
</dbReference>
<keyword evidence="4" id="KW-0812">Transmembrane</keyword>
<dbReference type="SUPFAM" id="SSF111369">
    <property type="entry name" value="HlyD-like secretion proteins"/>
    <property type="match status" value="3"/>
</dbReference>
<organism evidence="7 8">
    <name type="scientific">Nostoc minutum NIES-26</name>
    <dbReference type="NCBI Taxonomy" id="1844469"/>
    <lineage>
        <taxon>Bacteria</taxon>
        <taxon>Bacillati</taxon>
        <taxon>Cyanobacteriota</taxon>
        <taxon>Cyanophyceae</taxon>
        <taxon>Nostocales</taxon>
        <taxon>Nostocaceae</taxon>
        <taxon>Nostoc</taxon>
    </lineage>
</organism>
<gene>
    <name evidence="7" type="ORF">A6770_16005</name>
</gene>
<dbReference type="AlphaFoldDB" id="A0A367RII8"/>
<evidence type="ECO:0000256" key="3">
    <source>
        <dbReference type="SAM" id="Coils"/>
    </source>
</evidence>
<protein>
    <submittedName>
        <fullName evidence="7">Uncharacterized protein</fullName>
    </submittedName>
</protein>
<dbReference type="Proteomes" id="UP000252107">
    <property type="component" value="Unassembled WGS sequence"/>
</dbReference>
<comment type="caution">
    <text evidence="7">The sequence shown here is derived from an EMBL/GenBank/DDBJ whole genome shotgun (WGS) entry which is preliminary data.</text>
</comment>
<feature type="coiled-coil region" evidence="3">
    <location>
        <begin position="159"/>
        <end position="186"/>
    </location>
</feature>
<feature type="domain" description="Multidrug resistance protein MdtA-like alpha-helical hairpin" evidence="5">
    <location>
        <begin position="165"/>
        <end position="227"/>
    </location>
</feature>
<evidence type="ECO:0000256" key="2">
    <source>
        <dbReference type="ARBA" id="ARBA00023054"/>
    </source>
</evidence>
<dbReference type="PANTHER" id="PTHR32347">
    <property type="entry name" value="EFFLUX SYSTEM COMPONENT YKNX-RELATED"/>
    <property type="match status" value="1"/>
</dbReference>
<dbReference type="Pfam" id="PF25917">
    <property type="entry name" value="BSH_RND"/>
    <property type="match status" value="1"/>
</dbReference>
<dbReference type="Gene3D" id="2.40.50.100">
    <property type="match status" value="1"/>
</dbReference>
<feature type="transmembrane region" description="Helical" evidence="4">
    <location>
        <begin position="25"/>
        <end position="48"/>
    </location>
</feature>